<reference evidence="2" key="1">
    <citation type="submission" date="2023-09" db="EMBL/GenBank/DDBJ databases">
        <title>30 novel species of actinomycetes from the DSMZ collection.</title>
        <authorList>
            <person name="Nouioui I."/>
        </authorList>
    </citation>
    <scope>NUCLEOTIDE SEQUENCE</scope>
    <source>
        <strain evidence="2">DSM 115977</strain>
    </source>
</reference>
<evidence type="ECO:0000313" key="3">
    <source>
        <dbReference type="Proteomes" id="UP001180973"/>
    </source>
</evidence>
<protein>
    <recommendedName>
        <fullName evidence="4">DUF3592 domain-containing protein</fullName>
    </recommendedName>
</protein>
<organism evidence="2 3">
    <name type="scientific">Micromonospora reichwaldensis</name>
    <dbReference type="NCBI Taxonomy" id="3075516"/>
    <lineage>
        <taxon>Bacteria</taxon>
        <taxon>Bacillati</taxon>
        <taxon>Actinomycetota</taxon>
        <taxon>Actinomycetes</taxon>
        <taxon>Micromonosporales</taxon>
        <taxon>Micromonosporaceae</taxon>
        <taxon>Micromonospora</taxon>
    </lineage>
</organism>
<accession>A0ABU2WYQ0</accession>
<keyword evidence="1" id="KW-1133">Transmembrane helix</keyword>
<gene>
    <name evidence="2" type="ORF">RM555_18630</name>
</gene>
<evidence type="ECO:0000313" key="2">
    <source>
        <dbReference type="EMBL" id="MDT0531006.1"/>
    </source>
</evidence>
<keyword evidence="1" id="KW-0472">Membrane</keyword>
<keyword evidence="3" id="KW-1185">Reference proteome</keyword>
<evidence type="ECO:0000256" key="1">
    <source>
        <dbReference type="SAM" id="Phobius"/>
    </source>
</evidence>
<evidence type="ECO:0008006" key="4">
    <source>
        <dbReference type="Google" id="ProtNLM"/>
    </source>
</evidence>
<feature type="transmembrane region" description="Helical" evidence="1">
    <location>
        <begin position="113"/>
        <end position="135"/>
    </location>
</feature>
<dbReference type="EMBL" id="JAVRFL010000021">
    <property type="protein sequence ID" value="MDT0531006.1"/>
    <property type="molecule type" value="Genomic_DNA"/>
</dbReference>
<keyword evidence="1" id="KW-0812">Transmembrane</keyword>
<sequence>MAGGAAGWGRKVLLWAGLPFLALLGLALGVPDVAPAWQAKSGGGTAGTFTALHERCSRYCVWYGDFVPDGGGTPRHDVIVYDGPDRLTQGTTVAARDTGARRGVFAVRGGDTWLLFSGLAGAGALAAIGWVVLLVRAMTSRRRVGP</sequence>
<dbReference type="RefSeq" id="WP_311412952.1">
    <property type="nucleotide sequence ID" value="NZ_JAVRFL010000021.1"/>
</dbReference>
<proteinExistence type="predicted"/>
<name>A0ABU2WYQ0_9ACTN</name>
<dbReference type="Proteomes" id="UP001180973">
    <property type="component" value="Unassembled WGS sequence"/>
</dbReference>
<comment type="caution">
    <text evidence="2">The sequence shown here is derived from an EMBL/GenBank/DDBJ whole genome shotgun (WGS) entry which is preliminary data.</text>
</comment>